<feature type="transmembrane region" description="Helical" evidence="18">
    <location>
        <begin position="1010"/>
        <end position="1030"/>
    </location>
</feature>
<comment type="caution">
    <text evidence="22">The sequence shown here is derived from an EMBL/GenBank/DDBJ whole genome shotgun (WGS) entry which is preliminary data.</text>
</comment>
<dbReference type="GO" id="GO:0045332">
    <property type="term" value="P:phospholipid translocation"/>
    <property type="evidence" value="ECO:0007669"/>
    <property type="project" value="TreeGrafter"/>
</dbReference>
<accession>A0AAN8J0X9</accession>
<keyword evidence="9 17" id="KW-0460">Magnesium</keyword>
<dbReference type="CDD" id="cd02073">
    <property type="entry name" value="P-type_ATPase_APLT_Dnf-like"/>
    <property type="match status" value="1"/>
</dbReference>
<dbReference type="InterPro" id="IPR023214">
    <property type="entry name" value="HAD_sf"/>
</dbReference>
<dbReference type="InterPro" id="IPR023299">
    <property type="entry name" value="ATPase_P-typ_cyto_dom_N"/>
</dbReference>
<reference evidence="22 23" key="1">
    <citation type="submission" date="2024-01" db="EMBL/GenBank/DDBJ databases">
        <title>The genome of the rayed Mediterranean limpet Patella caerulea (Linnaeus, 1758).</title>
        <authorList>
            <person name="Anh-Thu Weber A."/>
            <person name="Halstead-Nussloch G."/>
        </authorList>
    </citation>
    <scope>NUCLEOTIDE SEQUENCE [LARGE SCALE GENOMIC DNA]</scope>
    <source>
        <strain evidence="22">AATW-2023a</strain>
        <tissue evidence="22">Whole specimen</tissue>
    </source>
</reference>
<dbReference type="Pfam" id="PF16209">
    <property type="entry name" value="PhoLip_ATPase_N"/>
    <property type="match status" value="1"/>
</dbReference>
<keyword evidence="11 18" id="KW-1133">Transmembrane helix</keyword>
<evidence type="ECO:0000259" key="20">
    <source>
        <dbReference type="Pfam" id="PF16209"/>
    </source>
</evidence>
<dbReference type="EC" id="7.6.2.1" evidence="18"/>
<sequence length="1276" mass="145030">MGNIIERGKTTPKYRTIVPNCTVDPAIPHSHKSHPNHGYLSNKIQTTRYSVITFLPKNLFEQFHRYANLYFLFVVALNWVPEVNAFAKEITMLPVIFVLGVTAIKDAFEDFRRYRSDKKVNFHNCRKFSCIEKRYVKTEWHDIHVGDFVHLSCNEIIPADILLLRSSDKEGICHIETCNIDGENNLKQRYSVKGLNTKGSEFDPSGFRNNIEVEQPNCDIYKFKGYIFKNEENKIALNTDNLLLRGCVIRNTDFIEGICVYAGHETKALLNNRGPRYKRSKLERAINRDVVWCVVLLLFLCFFCAIGSGIWLADYNTLKENTNLVPFISFGDLDQYSPLYQGFIVFWTYVIIYQAVIPLPLYVSVELVKLGQVYFMAQDIEFYHPESDKRLECRALNITEDLGQIQYVFSDKTGTLTENIMEFKSCTIGGIDYPHLPGEDDSSEISEVDSKISIPSRNSSVLENLRLEPALQRELSNMCLRSLDSVELVIPRHVQRVQEFFLLMAVCNTVVVSHHPHEDNMDESGFLTDPQFQGGNAAYVDQPLDKYLRLSQSSLLSVRSKTRSVASASSQDLRDTATPDGSIGGSSFLSDMSSRTRYEAESPDELALVKAASTYGCRLLKRSSETVVVWLPAEGEVELEILHILPFDSTRKRMSVILRHPLSKEITLYTKGADSAILSVLDKSFKDDDEYRLQRDQTIECITQYAMKGLRTLCMAKRVLKEGEYKAWLVEYLAASATLEEREELLLKSYCDIETNLDLLGATGIEDKLQDGVPEAIAKLGEAGIKLWVLTGDKQETAIQIAYSTKLFTKKQEVIQLNATTKEEAEALLRHHSEQISKDYKSSIKEHNTDPSTPIFREYVLVIDGTTLTFALTEELDPIFLALCQKCKAVVCCRATPIQKGNVVKLVKERLKKMTLAIGDGANDVSMIQTADIGIGISGQEGMQAVMASDFAIAQFRFLLRLLLVHGHWNYFRLSNFAAFMFYKSLITVFILFWYQIFSGFSGSLMIDSLYLMLEHIIFTAFPPFINGVFDKDTSAENLLDKPYLYKAGQNSKLYTKWTFGIVFLDSLYQSMVIYFINHYSYTNYSVGIWEFGTTICVCMILIILLQIGLETNSWVWIQWLFLILSFMVFWMFAIISNAIFFTFDPPSNPYWVMENTISQAIHSCIAIFVCVLALLPRVIIKSIQFTFFPTDIDVVKQQTRETMTTEEIKQDGGCDNVTASGHDNVTASGHDTAQSMQTDDTSIDNTETRVNGMNGPNMDNTTRRRDQSQSIVVKC</sequence>
<feature type="region of interest" description="Disordered" evidence="19">
    <location>
        <begin position="1221"/>
        <end position="1276"/>
    </location>
</feature>
<dbReference type="PROSITE" id="PS00154">
    <property type="entry name" value="ATPASE_E1_E2"/>
    <property type="match status" value="1"/>
</dbReference>
<dbReference type="Gene3D" id="3.40.1110.10">
    <property type="entry name" value="Calcium-transporting ATPase, cytoplasmic domain N"/>
    <property type="match status" value="2"/>
</dbReference>
<dbReference type="InterPro" id="IPR044492">
    <property type="entry name" value="P_typ_ATPase_HD_dom"/>
</dbReference>
<evidence type="ECO:0000256" key="4">
    <source>
        <dbReference type="ARBA" id="ARBA00022692"/>
    </source>
</evidence>
<evidence type="ECO:0000256" key="10">
    <source>
        <dbReference type="ARBA" id="ARBA00022967"/>
    </source>
</evidence>
<feature type="binding site" evidence="16">
    <location>
        <position position="792"/>
    </location>
    <ligand>
        <name>ATP</name>
        <dbReference type="ChEBI" id="CHEBI:30616"/>
    </ligand>
</feature>
<dbReference type="GO" id="GO:0140327">
    <property type="term" value="F:flippase activity"/>
    <property type="evidence" value="ECO:0007669"/>
    <property type="project" value="UniProtKB-ARBA"/>
</dbReference>
<feature type="binding site" evidence="16">
    <location>
        <position position="412"/>
    </location>
    <ligand>
        <name>ATP</name>
        <dbReference type="ChEBI" id="CHEBI:30616"/>
    </ligand>
</feature>
<dbReference type="Pfam" id="PF16212">
    <property type="entry name" value="PhoLip_ATPase_C"/>
    <property type="match status" value="1"/>
</dbReference>
<evidence type="ECO:0000256" key="11">
    <source>
        <dbReference type="ARBA" id="ARBA00022989"/>
    </source>
</evidence>
<evidence type="ECO:0000256" key="18">
    <source>
        <dbReference type="RuleBase" id="RU362033"/>
    </source>
</evidence>
<comment type="subcellular location">
    <subcellularLocation>
        <location evidence="2">Endoplasmic reticulum membrane</location>
        <topology evidence="2">Multi-pass membrane protein</topology>
    </subcellularLocation>
    <subcellularLocation>
        <location evidence="18">Membrane</location>
        <topology evidence="18">Multi-pass membrane protein</topology>
    </subcellularLocation>
</comment>
<feature type="binding site" evidence="16">
    <location>
        <position position="900"/>
    </location>
    <ligand>
        <name>ATP</name>
        <dbReference type="ChEBI" id="CHEBI:30616"/>
    </ligand>
</feature>
<keyword evidence="10 18" id="KW-1278">Translocase</keyword>
<feature type="binding site" evidence="16">
    <location>
        <position position="411"/>
    </location>
    <ligand>
        <name>ATP</name>
        <dbReference type="ChEBI" id="CHEBI:30616"/>
    </ligand>
</feature>
<feature type="binding site" evidence="16">
    <location>
        <position position="711"/>
    </location>
    <ligand>
        <name>ATP</name>
        <dbReference type="ChEBI" id="CHEBI:30616"/>
    </ligand>
</feature>
<dbReference type="GO" id="GO:0005789">
    <property type="term" value="C:endoplasmic reticulum membrane"/>
    <property type="evidence" value="ECO:0007669"/>
    <property type="project" value="UniProtKB-SubCell"/>
</dbReference>
<feature type="domain" description="P-type ATPase C-terminal" evidence="21">
    <location>
        <begin position="946"/>
        <end position="1191"/>
    </location>
</feature>
<dbReference type="InterPro" id="IPR018303">
    <property type="entry name" value="ATPase_P-typ_P_site"/>
</dbReference>
<evidence type="ECO:0000313" key="22">
    <source>
        <dbReference type="EMBL" id="KAK6168453.1"/>
    </source>
</evidence>
<feature type="binding site" evidence="16">
    <location>
        <position position="671"/>
    </location>
    <ligand>
        <name>ATP</name>
        <dbReference type="ChEBI" id="CHEBI:30616"/>
    </ligand>
</feature>
<evidence type="ECO:0000313" key="23">
    <source>
        <dbReference type="Proteomes" id="UP001347796"/>
    </source>
</evidence>
<feature type="region of interest" description="Disordered" evidence="19">
    <location>
        <begin position="567"/>
        <end position="588"/>
    </location>
</feature>
<dbReference type="Pfam" id="PF13246">
    <property type="entry name" value="Cation_ATPase"/>
    <property type="match status" value="1"/>
</dbReference>
<name>A0AAN8J0X9_PATCE</name>
<evidence type="ECO:0000256" key="15">
    <source>
        <dbReference type="PIRSR" id="PIRSR606539-1"/>
    </source>
</evidence>
<dbReference type="InterPro" id="IPR001757">
    <property type="entry name" value="P_typ_ATPase"/>
</dbReference>
<dbReference type="SFLD" id="SFLDF00027">
    <property type="entry name" value="p-type_atpase"/>
    <property type="match status" value="1"/>
</dbReference>
<dbReference type="SUPFAM" id="SSF81665">
    <property type="entry name" value="Calcium ATPase, transmembrane domain M"/>
    <property type="match status" value="1"/>
</dbReference>
<dbReference type="NCBIfam" id="TIGR01494">
    <property type="entry name" value="ATPase_P-type"/>
    <property type="match status" value="1"/>
</dbReference>
<keyword evidence="12 18" id="KW-0472">Membrane</keyword>
<dbReference type="InterPro" id="IPR036412">
    <property type="entry name" value="HAD-like_sf"/>
</dbReference>
<dbReference type="EMBL" id="JAZGQO010000016">
    <property type="protein sequence ID" value="KAK6168453.1"/>
    <property type="molecule type" value="Genomic_DNA"/>
</dbReference>
<keyword evidence="4 18" id="KW-0812">Transmembrane</keyword>
<feature type="binding site" evidence="16">
    <location>
        <position position="924"/>
    </location>
    <ligand>
        <name>ATP</name>
        <dbReference type="ChEBI" id="CHEBI:30616"/>
    </ligand>
</feature>
<feature type="transmembrane region" description="Helical" evidence="18">
    <location>
        <begin position="1089"/>
        <end position="1108"/>
    </location>
</feature>
<feature type="binding site" evidence="16">
    <location>
        <position position="413"/>
    </location>
    <ligand>
        <name>ATP</name>
        <dbReference type="ChEBI" id="CHEBI:30616"/>
    </ligand>
</feature>
<feature type="binding site" evidence="16">
    <location>
        <position position="894"/>
    </location>
    <ligand>
        <name>ATP</name>
        <dbReference type="ChEBI" id="CHEBI:30616"/>
    </ligand>
</feature>
<dbReference type="PANTHER" id="PTHR24092:SF218">
    <property type="entry name" value="PHOSPHOLIPID-TRANSPORTING ATPASE"/>
    <property type="match status" value="1"/>
</dbReference>
<comment type="catalytic activity">
    <reaction evidence="14">
        <text>a beta-D-glucosyl-(1&lt;-&gt;1')-N-acylsphing-4-enine(out) + ATP + H2O = a beta-D-glucosyl-(1&lt;-&gt;1')-N-acylsphing-4-enine(in) + ADP + phosphate + H(+)</text>
        <dbReference type="Rhea" id="RHEA:66036"/>
        <dbReference type="ChEBI" id="CHEBI:15377"/>
        <dbReference type="ChEBI" id="CHEBI:15378"/>
        <dbReference type="ChEBI" id="CHEBI:22801"/>
        <dbReference type="ChEBI" id="CHEBI:30616"/>
        <dbReference type="ChEBI" id="CHEBI:43474"/>
        <dbReference type="ChEBI" id="CHEBI:456216"/>
    </reaction>
    <physiologicalReaction direction="left-to-right" evidence="14">
        <dbReference type="Rhea" id="RHEA:66037"/>
    </physiologicalReaction>
</comment>
<dbReference type="InterPro" id="IPR006539">
    <property type="entry name" value="P-type_ATPase_IV"/>
</dbReference>
<feature type="binding site" evidence="17">
    <location>
        <position position="920"/>
    </location>
    <ligand>
        <name>Mg(2+)</name>
        <dbReference type="ChEBI" id="CHEBI:18420"/>
    </ligand>
</feature>
<dbReference type="FunFam" id="2.70.150.10:FF:000054">
    <property type="entry name" value="Phospholipid-transporting ATPase"/>
    <property type="match status" value="1"/>
</dbReference>
<feature type="binding site" evidence="16">
    <location>
        <position position="791"/>
    </location>
    <ligand>
        <name>ATP</name>
        <dbReference type="ChEBI" id="CHEBI:30616"/>
    </ligand>
</feature>
<evidence type="ECO:0000256" key="1">
    <source>
        <dbReference type="ARBA" id="ARBA00001946"/>
    </source>
</evidence>
<gene>
    <name evidence="22" type="ORF">SNE40_020984</name>
</gene>
<feature type="binding site" evidence="16">
    <location>
        <position position="793"/>
    </location>
    <ligand>
        <name>ATP</name>
        <dbReference type="ChEBI" id="CHEBI:30616"/>
    </ligand>
</feature>
<dbReference type="InterPro" id="IPR032631">
    <property type="entry name" value="P-type_ATPase_N"/>
</dbReference>
<evidence type="ECO:0000256" key="12">
    <source>
        <dbReference type="ARBA" id="ARBA00023136"/>
    </source>
</evidence>
<dbReference type="SUPFAM" id="SSF81653">
    <property type="entry name" value="Calcium ATPase, transduction domain A"/>
    <property type="match status" value="1"/>
</dbReference>
<dbReference type="Proteomes" id="UP001347796">
    <property type="component" value="Unassembled WGS sequence"/>
</dbReference>
<dbReference type="InterPro" id="IPR023298">
    <property type="entry name" value="ATPase_P-typ_TM_dom_sf"/>
</dbReference>
<dbReference type="SFLD" id="SFLDS00003">
    <property type="entry name" value="Haloacid_Dehalogenase"/>
    <property type="match status" value="1"/>
</dbReference>
<evidence type="ECO:0000256" key="5">
    <source>
        <dbReference type="ARBA" id="ARBA00022723"/>
    </source>
</evidence>
<evidence type="ECO:0000256" key="17">
    <source>
        <dbReference type="PIRSR" id="PIRSR606539-3"/>
    </source>
</evidence>
<dbReference type="SUPFAM" id="SSF81660">
    <property type="entry name" value="Metal cation-transporting ATPase, ATP-binding domain N"/>
    <property type="match status" value="1"/>
</dbReference>
<comment type="cofactor">
    <cofactor evidence="1 17">
        <name>Mg(2+)</name>
        <dbReference type="ChEBI" id="CHEBI:18420"/>
    </cofactor>
</comment>
<dbReference type="SFLD" id="SFLDG00002">
    <property type="entry name" value="C1.7:_P-type_atpase_like"/>
    <property type="match status" value="1"/>
</dbReference>
<dbReference type="Gene3D" id="3.40.50.1000">
    <property type="entry name" value="HAD superfamily/HAD-like"/>
    <property type="match status" value="2"/>
</dbReference>
<protein>
    <recommendedName>
        <fullName evidence="18">Phospholipid-transporting ATPase</fullName>
        <ecNumber evidence="18">7.6.2.1</ecNumber>
    </recommendedName>
</protein>
<dbReference type="PRINTS" id="PR00119">
    <property type="entry name" value="CATATPASE"/>
</dbReference>
<evidence type="ECO:0000256" key="3">
    <source>
        <dbReference type="ARBA" id="ARBA00008109"/>
    </source>
</evidence>
<dbReference type="Gene3D" id="1.20.1110.10">
    <property type="entry name" value="Calcium-transporting ATPase, transmembrane domain"/>
    <property type="match status" value="1"/>
</dbReference>
<dbReference type="GO" id="GO:0000287">
    <property type="term" value="F:magnesium ion binding"/>
    <property type="evidence" value="ECO:0007669"/>
    <property type="project" value="UniProtKB-UniRule"/>
</dbReference>
<evidence type="ECO:0000256" key="16">
    <source>
        <dbReference type="PIRSR" id="PIRSR606539-2"/>
    </source>
</evidence>
<comment type="catalytic activity">
    <reaction evidence="13 18">
        <text>ATP + H2O + phospholipidSide 1 = ADP + phosphate + phospholipidSide 2.</text>
        <dbReference type="EC" id="7.6.2.1"/>
    </reaction>
</comment>
<dbReference type="InterPro" id="IPR032630">
    <property type="entry name" value="P_typ_ATPase_c"/>
</dbReference>
<keyword evidence="7" id="KW-0256">Endoplasmic reticulum</keyword>
<keyword evidence="23" id="KW-1185">Reference proteome</keyword>
<feature type="binding site" evidence="16">
    <location>
        <position position="923"/>
    </location>
    <ligand>
        <name>ATP</name>
        <dbReference type="ChEBI" id="CHEBI:30616"/>
    </ligand>
</feature>
<feature type="active site" description="4-aspartylphosphate intermediate" evidence="15">
    <location>
        <position position="411"/>
    </location>
</feature>
<feature type="binding site" evidence="16">
    <location>
        <position position="605"/>
    </location>
    <ligand>
        <name>ATP</name>
        <dbReference type="ChEBI" id="CHEBI:30616"/>
    </ligand>
</feature>
<evidence type="ECO:0000256" key="19">
    <source>
        <dbReference type="SAM" id="MobiDB-lite"/>
    </source>
</evidence>
<organism evidence="22 23">
    <name type="scientific">Patella caerulea</name>
    <name type="common">Rayed Mediterranean limpet</name>
    <dbReference type="NCBI Taxonomy" id="87958"/>
    <lineage>
        <taxon>Eukaryota</taxon>
        <taxon>Metazoa</taxon>
        <taxon>Spiralia</taxon>
        <taxon>Lophotrochozoa</taxon>
        <taxon>Mollusca</taxon>
        <taxon>Gastropoda</taxon>
        <taxon>Patellogastropoda</taxon>
        <taxon>Patelloidea</taxon>
        <taxon>Patellidae</taxon>
        <taxon>Patella</taxon>
    </lineage>
</organism>
<dbReference type="GO" id="GO:0005524">
    <property type="term" value="F:ATP binding"/>
    <property type="evidence" value="ECO:0007669"/>
    <property type="project" value="UniProtKB-UniRule"/>
</dbReference>
<dbReference type="NCBIfam" id="TIGR01652">
    <property type="entry name" value="ATPase-Plipid"/>
    <property type="match status" value="2"/>
</dbReference>
<keyword evidence="5 17" id="KW-0479">Metal-binding</keyword>
<evidence type="ECO:0000256" key="9">
    <source>
        <dbReference type="ARBA" id="ARBA00022842"/>
    </source>
</evidence>
<feature type="domain" description="P-type ATPase N-terminal" evidence="20">
    <location>
        <begin position="33"/>
        <end position="91"/>
    </location>
</feature>
<feature type="transmembrane region" description="Helical" evidence="18">
    <location>
        <begin position="977"/>
        <end position="998"/>
    </location>
</feature>
<feature type="binding site" evidence="17">
    <location>
        <position position="924"/>
    </location>
    <ligand>
        <name>Mg(2+)</name>
        <dbReference type="ChEBI" id="CHEBI:18420"/>
    </ligand>
</feature>
<evidence type="ECO:0000259" key="21">
    <source>
        <dbReference type="Pfam" id="PF16212"/>
    </source>
</evidence>
<dbReference type="FunFam" id="3.40.50.1000:FF:000023">
    <property type="entry name" value="Phospholipid-transporting ATPase"/>
    <property type="match status" value="1"/>
</dbReference>
<proteinExistence type="inferred from homology"/>
<dbReference type="InterPro" id="IPR008250">
    <property type="entry name" value="ATPase_P-typ_transduc_dom_A_sf"/>
</dbReference>
<feature type="transmembrane region" description="Helical" evidence="18">
    <location>
        <begin position="1161"/>
        <end position="1181"/>
    </location>
</feature>
<feature type="compositionally biased region" description="Polar residues" evidence="19">
    <location>
        <begin position="1221"/>
        <end position="1252"/>
    </location>
</feature>
<feature type="transmembrane region" description="Helical" evidence="18">
    <location>
        <begin position="1120"/>
        <end position="1141"/>
    </location>
</feature>
<keyword evidence="6 16" id="KW-0547">Nucleotide-binding</keyword>
<dbReference type="SUPFAM" id="SSF56784">
    <property type="entry name" value="HAD-like"/>
    <property type="match status" value="1"/>
</dbReference>
<dbReference type="AlphaFoldDB" id="A0AAN8J0X9"/>
<evidence type="ECO:0000256" key="2">
    <source>
        <dbReference type="ARBA" id="ARBA00004477"/>
    </source>
</evidence>
<feature type="transmembrane region" description="Helical" evidence="18">
    <location>
        <begin position="1058"/>
        <end position="1077"/>
    </location>
</feature>
<feature type="binding site" evidence="17">
    <location>
        <position position="413"/>
    </location>
    <ligand>
        <name>Mg(2+)</name>
        <dbReference type="ChEBI" id="CHEBI:18420"/>
    </ligand>
</feature>
<feature type="binding site" evidence="16">
    <location>
        <position position="647"/>
    </location>
    <ligand>
        <name>ATP</name>
        <dbReference type="ChEBI" id="CHEBI:30616"/>
    </ligand>
</feature>
<comment type="similarity">
    <text evidence="3 18">Belongs to the cation transport ATPase (P-type) (TC 3.A.3) family. Type IV subfamily.</text>
</comment>
<feature type="transmembrane region" description="Helical" evidence="18">
    <location>
        <begin position="290"/>
        <end position="313"/>
    </location>
</feature>
<evidence type="ECO:0000256" key="6">
    <source>
        <dbReference type="ARBA" id="ARBA00022741"/>
    </source>
</evidence>
<evidence type="ECO:0000256" key="14">
    <source>
        <dbReference type="ARBA" id="ARBA00050913"/>
    </source>
</evidence>
<feature type="transmembrane region" description="Helical" evidence="18">
    <location>
        <begin position="339"/>
        <end position="363"/>
    </location>
</feature>
<dbReference type="GO" id="GO:0016887">
    <property type="term" value="F:ATP hydrolysis activity"/>
    <property type="evidence" value="ECO:0007669"/>
    <property type="project" value="InterPro"/>
</dbReference>
<dbReference type="FunFam" id="3.40.1110.10:FF:000009">
    <property type="entry name" value="Phospholipid-transporting ATPase"/>
    <property type="match status" value="1"/>
</dbReference>
<evidence type="ECO:0000256" key="8">
    <source>
        <dbReference type="ARBA" id="ARBA00022840"/>
    </source>
</evidence>
<evidence type="ECO:0000256" key="7">
    <source>
        <dbReference type="ARBA" id="ARBA00022824"/>
    </source>
</evidence>
<evidence type="ECO:0000256" key="13">
    <source>
        <dbReference type="ARBA" id="ARBA00034036"/>
    </source>
</evidence>
<dbReference type="GO" id="GO:0005886">
    <property type="term" value="C:plasma membrane"/>
    <property type="evidence" value="ECO:0007669"/>
    <property type="project" value="TreeGrafter"/>
</dbReference>
<feature type="binding site" evidence="17">
    <location>
        <position position="411"/>
    </location>
    <ligand>
        <name>Mg(2+)</name>
        <dbReference type="ChEBI" id="CHEBI:18420"/>
    </ligand>
</feature>
<dbReference type="PANTHER" id="PTHR24092">
    <property type="entry name" value="PROBABLE PHOSPHOLIPID-TRANSPORTING ATPASE"/>
    <property type="match status" value="1"/>
</dbReference>
<dbReference type="Gene3D" id="2.70.150.10">
    <property type="entry name" value="Calcium-transporting ATPase, cytoplasmic transduction domain A"/>
    <property type="match status" value="1"/>
</dbReference>
<keyword evidence="8 16" id="KW-0067">ATP-binding</keyword>